<dbReference type="Pfam" id="PF05506">
    <property type="entry name" value="PLipase_C_C"/>
    <property type="match status" value="2"/>
</dbReference>
<protein>
    <recommendedName>
        <fullName evidence="2">phospholipase C</fullName>
        <ecNumber evidence="2">3.1.4.3</ecNumber>
    </recommendedName>
</protein>
<organism evidence="6 7">
    <name type="scientific">Bordetella genomosp. 9</name>
    <dbReference type="NCBI Taxonomy" id="1416803"/>
    <lineage>
        <taxon>Bacteria</taxon>
        <taxon>Pseudomonadati</taxon>
        <taxon>Pseudomonadota</taxon>
        <taxon>Betaproteobacteria</taxon>
        <taxon>Burkholderiales</taxon>
        <taxon>Alcaligenaceae</taxon>
        <taxon>Bordetella</taxon>
    </lineage>
</organism>
<reference evidence="6" key="1">
    <citation type="submission" date="2017-05" db="EMBL/GenBank/DDBJ databases">
        <title>Complete and WGS of Bordetella genogroups.</title>
        <authorList>
            <person name="Spilker T."/>
            <person name="Lipuma J."/>
        </authorList>
    </citation>
    <scope>NUCLEOTIDE SEQUENCE</scope>
    <source>
        <strain evidence="6">AU21707</strain>
    </source>
</reference>
<dbReference type="PANTHER" id="PTHR31956">
    <property type="entry name" value="NON-SPECIFIC PHOSPHOLIPASE C4-RELATED"/>
    <property type="match status" value="1"/>
</dbReference>
<evidence type="ECO:0000256" key="4">
    <source>
        <dbReference type="SAM" id="MobiDB-lite"/>
    </source>
</evidence>
<evidence type="ECO:0000256" key="3">
    <source>
        <dbReference type="ARBA" id="ARBA00022801"/>
    </source>
</evidence>
<feature type="domain" description="Bacterial phospholipase C C-terminal" evidence="5">
    <location>
        <begin position="539"/>
        <end position="644"/>
    </location>
</feature>
<accession>A0A261R3D9</accession>
<dbReference type="PANTHER" id="PTHR31956:SF36">
    <property type="entry name" value="NON-HEMOLYTIC PHOSPHOLIPASE C"/>
    <property type="match status" value="1"/>
</dbReference>
<gene>
    <name evidence="6" type="ORF">CAL26_15810</name>
</gene>
<dbReference type="Gene3D" id="3.40.720.10">
    <property type="entry name" value="Alkaline Phosphatase, subunit A"/>
    <property type="match status" value="2"/>
</dbReference>
<dbReference type="EC" id="3.1.4.3" evidence="2"/>
<feature type="domain" description="Bacterial phospholipase C C-terminal" evidence="5">
    <location>
        <begin position="657"/>
        <end position="742"/>
    </location>
</feature>
<dbReference type="OrthoDB" id="980947at2"/>
<dbReference type="PROSITE" id="PS51318">
    <property type="entry name" value="TAT"/>
    <property type="match status" value="1"/>
</dbReference>
<keyword evidence="3" id="KW-0378">Hydrolase</keyword>
<comment type="caution">
    <text evidence="6">The sequence shown here is derived from an EMBL/GenBank/DDBJ whole genome shotgun (WGS) entry which is preliminary data.</text>
</comment>
<comment type="similarity">
    <text evidence="1">Belongs to the bacterial phospholipase C family.</text>
</comment>
<dbReference type="GO" id="GO:0034480">
    <property type="term" value="F:phosphatidylcholine phospholipase C activity"/>
    <property type="evidence" value="ECO:0007669"/>
    <property type="project" value="UniProtKB-EC"/>
</dbReference>
<proteinExistence type="inferred from homology"/>
<dbReference type="NCBIfam" id="TIGR03396">
    <property type="entry name" value="PC_PLC"/>
    <property type="match status" value="1"/>
</dbReference>
<evidence type="ECO:0000256" key="2">
    <source>
        <dbReference type="ARBA" id="ARBA00012018"/>
    </source>
</evidence>
<dbReference type="InterPro" id="IPR008475">
    <property type="entry name" value="PLipase_C_C"/>
</dbReference>
<dbReference type="InterPro" id="IPR017850">
    <property type="entry name" value="Alkaline_phosphatase_core_sf"/>
</dbReference>
<dbReference type="GO" id="GO:0016042">
    <property type="term" value="P:lipid catabolic process"/>
    <property type="evidence" value="ECO:0007669"/>
    <property type="project" value="InterPro"/>
</dbReference>
<evidence type="ECO:0000259" key="5">
    <source>
        <dbReference type="Pfam" id="PF05506"/>
    </source>
</evidence>
<dbReference type="InterPro" id="IPR007312">
    <property type="entry name" value="Phosphoesterase"/>
</dbReference>
<dbReference type="RefSeq" id="WP_094847794.1">
    <property type="nucleotide sequence ID" value="NZ_NEVJ01000003.1"/>
</dbReference>
<evidence type="ECO:0000313" key="7">
    <source>
        <dbReference type="Proteomes" id="UP000216857"/>
    </source>
</evidence>
<feature type="region of interest" description="Disordered" evidence="4">
    <location>
        <begin position="378"/>
        <end position="400"/>
    </location>
</feature>
<keyword evidence="7" id="KW-1185">Reference proteome</keyword>
<dbReference type="EMBL" id="NEVJ01000003">
    <property type="protein sequence ID" value="OZI19120.1"/>
    <property type="molecule type" value="Genomic_DNA"/>
</dbReference>
<evidence type="ECO:0000313" key="6">
    <source>
        <dbReference type="EMBL" id="OZI19120.1"/>
    </source>
</evidence>
<dbReference type="AlphaFoldDB" id="A0A261R3D9"/>
<name>A0A261R3D9_9BORD</name>
<sequence>MSTDHRRREFFRKSARGAGAAAALSMFPPAIRKALAIEADRRTGTLRDVEHIVVLTQENRAFDHYFGTMAGVRGFGDRFPIPVADAPGMRGRTVWYQRHDGQPAGLPAILAPQHNDTAVDFRLMRTAGTPHLYPDAQDAWDGGRMTHWPQFKKNASMVYYAEADLPFQFALANAFTVCDAYYCSLTGGTNPNRCFIYTGTNHGRDDPARPDIYNGPALDNSYNTLKKGSHKDGYTWMTYAERLQDAGVSWQVYQDNEFEFYALNPLFGFKAFRQAHAHSVPAVLPQRTERERALYERGIRTRNLDALRADVMADRLPQVSWICAPSSASEHPQPSSPAQGAAYTAQVLEALTANPRVWSRTVLILNFDENDGFFDHMPPPAPPSYARTAGGTQALDPQGASTVDAGDDYLGDDVGGVQSTLAYRHHPYGMGPRVPMYVISPWSRGGWVNSEVFDHTSVLRFIARRFGVDEPNISPWRRAVAGDLMSCFDFAMPNQESRPARLPDTAALDGRSRSLPGTTAPVAPAAPELPIQAMGSRRSRALPYELHVDDEWVVESAPPRPVDSQADRQAQPGARAQRLRLRFSNTGGRAAVFHVYDIHRLDALPRRYTVEPGRALEDAWPPLPDGRYNLWVLGPNGFHRHFAGALAALPATRPPITRVRYAPAEGALVLTVSNPSEAGMAVTVTDNAYFGGASKSQDVPAGRQAEWRWPLAASHCWYDFTLRVRMAGGTAAQDYARRFAGRMETGAHGISDPAMGGLAQGSYAALM</sequence>
<dbReference type="InterPro" id="IPR006311">
    <property type="entry name" value="TAT_signal"/>
</dbReference>
<dbReference type="InterPro" id="IPR017767">
    <property type="entry name" value="PC-PLC"/>
</dbReference>
<evidence type="ECO:0000256" key="1">
    <source>
        <dbReference type="ARBA" id="ARBA00009717"/>
    </source>
</evidence>
<dbReference type="Proteomes" id="UP000216857">
    <property type="component" value="Unassembled WGS sequence"/>
</dbReference>
<dbReference type="Pfam" id="PF04185">
    <property type="entry name" value="Phosphoesterase"/>
    <property type="match status" value="1"/>
</dbReference>